<dbReference type="InterPro" id="IPR007709">
    <property type="entry name" value="N-FG_amidohydro"/>
</dbReference>
<gene>
    <name evidence="1" type="ORF">SAMN05421740_102583</name>
</gene>
<evidence type="ECO:0000313" key="1">
    <source>
        <dbReference type="EMBL" id="SEK74799.1"/>
    </source>
</evidence>
<dbReference type="Gene3D" id="3.40.630.40">
    <property type="entry name" value="Zn-dependent exopeptidases"/>
    <property type="match status" value="1"/>
</dbReference>
<proteinExistence type="predicted"/>
<dbReference type="SUPFAM" id="SSF53187">
    <property type="entry name" value="Zn-dependent exopeptidases"/>
    <property type="match status" value="1"/>
</dbReference>
<evidence type="ECO:0000313" key="2">
    <source>
        <dbReference type="Proteomes" id="UP000198916"/>
    </source>
</evidence>
<organism evidence="1 2">
    <name type="scientific">Parapedobacter koreensis</name>
    <dbReference type="NCBI Taxonomy" id="332977"/>
    <lineage>
        <taxon>Bacteria</taxon>
        <taxon>Pseudomonadati</taxon>
        <taxon>Bacteroidota</taxon>
        <taxon>Sphingobacteriia</taxon>
        <taxon>Sphingobacteriales</taxon>
        <taxon>Sphingobacteriaceae</taxon>
        <taxon>Parapedobacter</taxon>
    </lineage>
</organism>
<dbReference type="GO" id="GO:0016787">
    <property type="term" value="F:hydrolase activity"/>
    <property type="evidence" value="ECO:0007669"/>
    <property type="project" value="UniProtKB-KW"/>
</dbReference>
<keyword evidence="2" id="KW-1185">Reference proteome</keyword>
<sequence>MELVYTIHREQTPLIVTAIHDGHRLALPLNEYMCLQEHERFREEDPYTGDMADLPVSRIIVGTSRFQTDLNRRREQAVYRKPEDAWGLTVWKPALPEIIVAQLLEGYDQFYADMAELLEWTIAEFGKFVVLDIHSYNHRREHPMKSASIGEHPEINIGTAHNWDRWKSLGHCMVRFLSHHHILGRFPDVRENVKFKGGAFSEWINHNFGEYGCVLSLEFKKTFMDEWTGRVDRTHLNHIRSMLHGCIPFLLDLLDTPTKSAYPNGF</sequence>
<reference evidence="2" key="1">
    <citation type="submission" date="2016-10" db="EMBL/GenBank/DDBJ databases">
        <authorList>
            <person name="Varghese N."/>
            <person name="Submissions S."/>
        </authorList>
    </citation>
    <scope>NUCLEOTIDE SEQUENCE [LARGE SCALE GENOMIC DNA]</scope>
    <source>
        <strain evidence="2">Jip14</strain>
    </source>
</reference>
<dbReference type="Pfam" id="PF05013">
    <property type="entry name" value="FGase"/>
    <property type="match status" value="1"/>
</dbReference>
<protein>
    <submittedName>
        <fullName evidence="1">N-formylglutamate amidohydrolase</fullName>
    </submittedName>
</protein>
<dbReference type="STRING" id="332977.SAMN05421740_102583"/>
<name>A0A1H7JJN1_9SPHI</name>
<dbReference type="EMBL" id="FNZR01000002">
    <property type="protein sequence ID" value="SEK74799.1"/>
    <property type="molecule type" value="Genomic_DNA"/>
</dbReference>
<keyword evidence="1" id="KW-0378">Hydrolase</keyword>
<dbReference type="Proteomes" id="UP000198916">
    <property type="component" value="Unassembled WGS sequence"/>
</dbReference>
<accession>A0A1H7JJN1</accession>
<dbReference type="RefSeq" id="WP_090603890.1">
    <property type="nucleotide sequence ID" value="NZ_FNZR01000002.1"/>
</dbReference>
<dbReference type="OrthoDB" id="9785840at2"/>
<dbReference type="AlphaFoldDB" id="A0A1H7JJN1"/>